<dbReference type="GO" id="GO:0035999">
    <property type="term" value="P:tetrahydrofolate interconversion"/>
    <property type="evidence" value="ECO:0007669"/>
    <property type="project" value="TreeGrafter"/>
</dbReference>
<evidence type="ECO:0000256" key="5">
    <source>
        <dbReference type="ARBA" id="ARBA00012295"/>
    </source>
</evidence>
<evidence type="ECO:0000256" key="18">
    <source>
        <dbReference type="ARBA" id="ARBA00049033"/>
    </source>
</evidence>
<evidence type="ECO:0000256" key="16">
    <source>
        <dbReference type="ARBA" id="ARBA00023268"/>
    </source>
</evidence>
<keyword evidence="14" id="KW-0521">NADP</keyword>
<dbReference type="GO" id="GO:0005829">
    <property type="term" value="C:cytosol"/>
    <property type="evidence" value="ECO:0007669"/>
    <property type="project" value="TreeGrafter"/>
</dbReference>
<keyword evidence="9" id="KW-0554">One-carbon metabolism</keyword>
<keyword evidence="10" id="KW-0436">Ligase</keyword>
<comment type="similarity">
    <text evidence="2">In the N-terminal section; belongs to the tetrahydrofolate dehydrogenase/cyclohydrolase family.</text>
</comment>
<dbReference type="InterPro" id="IPR027417">
    <property type="entry name" value="P-loop_NTPase"/>
</dbReference>
<keyword evidence="11" id="KW-0547">Nucleotide-binding</keyword>
<dbReference type="GO" id="GO:0004477">
    <property type="term" value="F:methenyltetrahydrofolate cyclohydrolase activity"/>
    <property type="evidence" value="ECO:0007669"/>
    <property type="project" value="UniProtKB-EC"/>
</dbReference>
<dbReference type="WBParaSite" id="jg149">
    <property type="protein sequence ID" value="jg149"/>
    <property type="gene ID" value="jg149"/>
</dbReference>
<dbReference type="GO" id="GO:0005524">
    <property type="term" value="F:ATP binding"/>
    <property type="evidence" value="ECO:0007669"/>
    <property type="project" value="UniProtKB-KW"/>
</dbReference>
<dbReference type="SUPFAM" id="SSF52540">
    <property type="entry name" value="P-loop containing nucleoside triphosphate hydrolases"/>
    <property type="match status" value="1"/>
</dbReference>
<evidence type="ECO:0000259" key="20">
    <source>
        <dbReference type="Pfam" id="PF02882"/>
    </source>
</evidence>
<dbReference type="Proteomes" id="UP000887574">
    <property type="component" value="Unplaced"/>
</dbReference>
<dbReference type="InterPro" id="IPR036291">
    <property type="entry name" value="NAD(P)-bd_dom_sf"/>
</dbReference>
<evidence type="ECO:0000259" key="19">
    <source>
        <dbReference type="Pfam" id="PF00763"/>
    </source>
</evidence>
<dbReference type="EC" id="1.5.1.5" evidence="7"/>
<dbReference type="InterPro" id="IPR000672">
    <property type="entry name" value="THF_DH/CycHdrlase"/>
</dbReference>
<dbReference type="PRINTS" id="PR00085">
    <property type="entry name" value="THFDHDRGNASE"/>
</dbReference>
<evidence type="ECO:0000256" key="10">
    <source>
        <dbReference type="ARBA" id="ARBA00022598"/>
    </source>
</evidence>
<dbReference type="AlphaFoldDB" id="A0A915D1E8"/>
<dbReference type="PROSITE" id="PS00767">
    <property type="entry name" value="THF_DHG_CYH_2"/>
    <property type="match status" value="1"/>
</dbReference>
<dbReference type="InterPro" id="IPR020631">
    <property type="entry name" value="THF_DH/CycHdrlase_NAD-bd_dom"/>
</dbReference>
<dbReference type="PANTHER" id="PTHR48099">
    <property type="entry name" value="C-1-TETRAHYDROFOLATE SYNTHASE, CYTOPLASMIC-RELATED"/>
    <property type="match status" value="1"/>
</dbReference>
<evidence type="ECO:0000256" key="9">
    <source>
        <dbReference type="ARBA" id="ARBA00022563"/>
    </source>
</evidence>
<keyword evidence="21" id="KW-1185">Reference proteome</keyword>
<dbReference type="InterPro" id="IPR020628">
    <property type="entry name" value="Formate_THF_ligase_CS"/>
</dbReference>
<name>A0A915D1E8_9BILA</name>
<dbReference type="Gene3D" id="3.40.50.10860">
    <property type="entry name" value="Leucine Dehydrogenase, chain A, domain 1"/>
    <property type="match status" value="1"/>
</dbReference>
<feature type="domain" description="Tetrahydrofolate dehydrogenase/cyclohydrolase NAD(P)-binding" evidence="20">
    <location>
        <begin position="141"/>
        <end position="270"/>
    </location>
</feature>
<dbReference type="SUPFAM" id="SSF53223">
    <property type="entry name" value="Aminoacid dehydrogenase-like, N-terminal domain"/>
    <property type="match status" value="1"/>
</dbReference>
<dbReference type="Pfam" id="PF02882">
    <property type="entry name" value="THF_DHG_CYH_C"/>
    <property type="match status" value="1"/>
</dbReference>
<evidence type="ECO:0000313" key="22">
    <source>
        <dbReference type="WBParaSite" id="jg149"/>
    </source>
</evidence>
<evidence type="ECO:0000256" key="1">
    <source>
        <dbReference type="ARBA" id="ARBA00004777"/>
    </source>
</evidence>
<dbReference type="GO" id="GO:0004329">
    <property type="term" value="F:formate-tetrahydrofolate ligase activity"/>
    <property type="evidence" value="ECO:0007669"/>
    <property type="project" value="UniProtKB-EC"/>
</dbReference>
<evidence type="ECO:0000256" key="3">
    <source>
        <dbReference type="ARBA" id="ARBA00006985"/>
    </source>
</evidence>
<comment type="subunit">
    <text evidence="4">Homodimer.</text>
</comment>
<evidence type="ECO:0000256" key="14">
    <source>
        <dbReference type="ARBA" id="ARBA00022857"/>
    </source>
</evidence>
<dbReference type="EC" id="6.3.4.3" evidence="5"/>
<dbReference type="PANTHER" id="PTHR48099:SF5">
    <property type="entry name" value="C-1-TETRAHYDROFOLATE SYNTHASE, CYTOPLASMIC"/>
    <property type="match status" value="1"/>
</dbReference>
<protein>
    <recommendedName>
        <fullName evidence="8">C-1-tetrahydrofolate synthase, cytoplasmic</fullName>
        <ecNumber evidence="7">1.5.1.5</ecNumber>
        <ecNumber evidence="6">3.5.4.9</ecNumber>
        <ecNumber evidence="5">6.3.4.3</ecNumber>
    </recommendedName>
</protein>
<evidence type="ECO:0000256" key="13">
    <source>
        <dbReference type="ARBA" id="ARBA00022840"/>
    </source>
</evidence>
<dbReference type="InterPro" id="IPR020867">
    <property type="entry name" value="THF_DH/CycHdrlase_CS"/>
</dbReference>
<evidence type="ECO:0000256" key="11">
    <source>
        <dbReference type="ARBA" id="ARBA00022741"/>
    </source>
</evidence>
<dbReference type="Pfam" id="PF01268">
    <property type="entry name" value="FTHFS"/>
    <property type="match status" value="1"/>
</dbReference>
<dbReference type="InterPro" id="IPR020630">
    <property type="entry name" value="THF_DH/CycHdrlase_cat_dom"/>
</dbReference>
<evidence type="ECO:0000256" key="15">
    <source>
        <dbReference type="ARBA" id="ARBA00023002"/>
    </source>
</evidence>
<comment type="pathway">
    <text evidence="1">One-carbon metabolism; tetrahydrofolate interconversion.</text>
</comment>
<comment type="similarity">
    <text evidence="3">In the C-terminal section; belongs to the formate--tetrahydrofolate ligase family.</text>
</comment>
<organism evidence="21 22">
    <name type="scientific">Ditylenchus dipsaci</name>
    <dbReference type="NCBI Taxonomy" id="166011"/>
    <lineage>
        <taxon>Eukaryota</taxon>
        <taxon>Metazoa</taxon>
        <taxon>Ecdysozoa</taxon>
        <taxon>Nematoda</taxon>
        <taxon>Chromadorea</taxon>
        <taxon>Rhabditida</taxon>
        <taxon>Tylenchina</taxon>
        <taxon>Tylenchomorpha</taxon>
        <taxon>Sphaerularioidea</taxon>
        <taxon>Anguinidae</taxon>
        <taxon>Anguininae</taxon>
        <taxon>Ditylenchus</taxon>
    </lineage>
</organism>
<evidence type="ECO:0000256" key="8">
    <source>
        <dbReference type="ARBA" id="ARBA00017592"/>
    </source>
</evidence>
<comment type="catalytic activity">
    <reaction evidence="17">
        <text>(6R)-5,10-methenyltetrahydrofolate + H2O = (6R)-10-formyltetrahydrofolate + H(+)</text>
        <dbReference type="Rhea" id="RHEA:23700"/>
        <dbReference type="ChEBI" id="CHEBI:15377"/>
        <dbReference type="ChEBI" id="CHEBI:15378"/>
        <dbReference type="ChEBI" id="CHEBI:57455"/>
        <dbReference type="ChEBI" id="CHEBI:195366"/>
        <dbReference type="EC" id="3.5.4.9"/>
    </reaction>
</comment>
<dbReference type="InterPro" id="IPR000559">
    <property type="entry name" value="Formate_THF_ligase"/>
</dbReference>
<evidence type="ECO:0000256" key="7">
    <source>
        <dbReference type="ARBA" id="ARBA00012859"/>
    </source>
</evidence>
<dbReference type="PROSITE" id="PS00721">
    <property type="entry name" value="FTHFS_1"/>
    <property type="match status" value="1"/>
</dbReference>
<evidence type="ECO:0000256" key="4">
    <source>
        <dbReference type="ARBA" id="ARBA00011738"/>
    </source>
</evidence>
<dbReference type="Gene3D" id="3.40.50.300">
    <property type="entry name" value="P-loop containing nucleotide triphosphate hydrolases"/>
    <property type="match status" value="1"/>
</dbReference>
<evidence type="ECO:0000313" key="21">
    <source>
        <dbReference type="Proteomes" id="UP000887574"/>
    </source>
</evidence>
<dbReference type="Pfam" id="PF00763">
    <property type="entry name" value="THF_DHG_CYH"/>
    <property type="match status" value="1"/>
</dbReference>
<keyword evidence="16" id="KW-0511">Multifunctional enzyme</keyword>
<feature type="domain" description="Tetrahydrofolate dehydrogenase/cyclohydrolase catalytic" evidence="19">
    <location>
        <begin position="5"/>
        <end position="120"/>
    </location>
</feature>
<dbReference type="InterPro" id="IPR046346">
    <property type="entry name" value="Aminoacid_DH-like_N_sf"/>
</dbReference>
<accession>A0A915D1E8</accession>
<evidence type="ECO:0000256" key="17">
    <source>
        <dbReference type="ARBA" id="ARBA00036357"/>
    </source>
</evidence>
<dbReference type="SUPFAM" id="SSF51735">
    <property type="entry name" value="NAD(P)-binding Rossmann-fold domains"/>
    <property type="match status" value="1"/>
</dbReference>
<keyword evidence="15" id="KW-0560">Oxidoreductase</keyword>
<dbReference type="HAMAP" id="MF_01576">
    <property type="entry name" value="THF_DHG_CYH"/>
    <property type="match status" value="1"/>
</dbReference>
<dbReference type="EC" id="3.5.4.9" evidence="6"/>
<keyword evidence="12" id="KW-0378">Hydrolase</keyword>
<evidence type="ECO:0000256" key="12">
    <source>
        <dbReference type="ARBA" id="ARBA00022801"/>
    </source>
</evidence>
<evidence type="ECO:0000256" key="6">
    <source>
        <dbReference type="ARBA" id="ARBA00012776"/>
    </source>
</evidence>
<proteinExistence type="inferred from homology"/>
<dbReference type="Gene3D" id="3.40.50.720">
    <property type="entry name" value="NAD(P)-binding Rossmann-like Domain"/>
    <property type="match status" value="1"/>
</dbReference>
<dbReference type="CDD" id="cd01080">
    <property type="entry name" value="NAD_bind_m-THF_DH_Cyclohyd"/>
    <property type="match status" value="1"/>
</dbReference>
<dbReference type="Gene3D" id="1.10.8.770">
    <property type="match status" value="1"/>
</dbReference>
<dbReference type="GO" id="GO:0004488">
    <property type="term" value="F:methylenetetrahydrofolate dehydrogenase (NADP+) activity"/>
    <property type="evidence" value="ECO:0007669"/>
    <property type="project" value="UniProtKB-EC"/>
</dbReference>
<reference evidence="22" key="1">
    <citation type="submission" date="2022-11" db="UniProtKB">
        <authorList>
            <consortium name="WormBaseParasite"/>
        </authorList>
    </citation>
    <scope>IDENTIFICATION</scope>
</reference>
<sequence>MAKLIDGKAISQQVLDEVQQNLKAIQEEHPHFKPTLAIVQVGNRSDSNVYIGQTRAEVGMDTRLIKLSEQTTEAELTAQIDALNNDKEVDGIIVQLPLESVHPIDADSVIDRIDQSKDVDGLTRENAGRLMRGELEKTIFPCTPYGCLHLVQQATGDAQYVKGKTVVVVGRSKIVGSPAAALFMWHHGTATICHSRTTNLREQCLQADILIVAIGQKELIKGDARWQKKTKRDVHFEQARQVAGYITPVPGGVGPMTVAMLMKNTFQQAVASKLKNASSSQWNIAKTVLNPLVPVPSDIDVSRAYKPKHIEKLAKEIGLHSDELEMYGKTKAKVLLKTLNRLANRKNGKYVVVVGITPTPLGEGKSTTTIDWCKRCPTFGIKGGAAGGGYSQVIPMEEFNLHLTGDIHAITAAHNLMAAAIDARMFHESTQTDEALFNRLVPHNKEGKRILSKIQQRRLARLNIAMVEDANQLSAEDRKRFSRLNIDANTITWTRVIDTNDRFLRKMRSGTVQLRKDISELLNSQSQLVVN</sequence>
<keyword evidence="13" id="KW-0067">ATP-binding</keyword>
<evidence type="ECO:0000256" key="2">
    <source>
        <dbReference type="ARBA" id="ARBA00005559"/>
    </source>
</evidence>
<dbReference type="FunFam" id="3.40.50.10860:FF:000005">
    <property type="entry name" value="C-1-tetrahydrofolate synthase, cytoplasmic, putative"/>
    <property type="match status" value="1"/>
</dbReference>
<comment type="catalytic activity">
    <reaction evidence="18">
        <text>(6S)-5,6,7,8-tetrahydrofolate + formate + ATP = (6R)-10-formyltetrahydrofolate + ADP + phosphate</text>
        <dbReference type="Rhea" id="RHEA:20221"/>
        <dbReference type="ChEBI" id="CHEBI:15740"/>
        <dbReference type="ChEBI" id="CHEBI:30616"/>
        <dbReference type="ChEBI" id="CHEBI:43474"/>
        <dbReference type="ChEBI" id="CHEBI:57453"/>
        <dbReference type="ChEBI" id="CHEBI:195366"/>
        <dbReference type="ChEBI" id="CHEBI:456216"/>
        <dbReference type="EC" id="6.3.4.3"/>
    </reaction>
</comment>